<organism evidence="2 3">
    <name type="scientific">Pseudonocardia yuanmonensis</name>
    <dbReference type="NCBI Taxonomy" id="1095914"/>
    <lineage>
        <taxon>Bacteria</taxon>
        <taxon>Bacillati</taxon>
        <taxon>Actinomycetota</taxon>
        <taxon>Actinomycetes</taxon>
        <taxon>Pseudonocardiales</taxon>
        <taxon>Pseudonocardiaceae</taxon>
        <taxon>Pseudonocardia</taxon>
    </lineage>
</organism>
<protein>
    <submittedName>
        <fullName evidence="2">Uncharacterized protein</fullName>
    </submittedName>
</protein>
<evidence type="ECO:0000313" key="2">
    <source>
        <dbReference type="EMBL" id="GAA4674308.1"/>
    </source>
</evidence>
<feature type="region of interest" description="Disordered" evidence="1">
    <location>
        <begin position="105"/>
        <end position="125"/>
    </location>
</feature>
<reference evidence="3" key="1">
    <citation type="journal article" date="2019" name="Int. J. Syst. Evol. Microbiol.">
        <title>The Global Catalogue of Microorganisms (GCM) 10K type strain sequencing project: providing services to taxonomists for standard genome sequencing and annotation.</title>
        <authorList>
            <consortium name="The Broad Institute Genomics Platform"/>
            <consortium name="The Broad Institute Genome Sequencing Center for Infectious Disease"/>
            <person name="Wu L."/>
            <person name="Ma J."/>
        </authorList>
    </citation>
    <scope>NUCLEOTIDE SEQUENCE [LARGE SCALE GENOMIC DNA]</scope>
    <source>
        <strain evidence="3">JCM 18055</strain>
    </source>
</reference>
<dbReference type="RefSeq" id="WP_345377730.1">
    <property type="nucleotide sequence ID" value="NZ_BAABIC010000001.1"/>
</dbReference>
<accession>A0ABP8VX98</accession>
<keyword evidence="3" id="KW-1185">Reference proteome</keyword>
<feature type="region of interest" description="Disordered" evidence="1">
    <location>
        <begin position="202"/>
        <end position="269"/>
    </location>
</feature>
<name>A0ABP8VX98_9PSEU</name>
<evidence type="ECO:0000256" key="1">
    <source>
        <dbReference type="SAM" id="MobiDB-lite"/>
    </source>
</evidence>
<comment type="caution">
    <text evidence="2">The sequence shown here is derived from an EMBL/GenBank/DDBJ whole genome shotgun (WGS) entry which is preliminary data.</text>
</comment>
<sequence>MTIEKTDRSPRTLMELTAEGMERVTDGLAHVAEQQGATPQFARTLAEAWRKGPHDLTVQITVDKTRGGRPDTRSTRVLVDARAEGSQVPYRVAEARVRDLVDEDGKPIDAMHGPPHGISSSSSRAHPMTCPGCSAATRLDGGVTVAYDREHGRRYGHFHRKERARRVPIVARGQTPCARCGELITASGTSTTCLRGARLRLTPRATSPSPGSAVRPRSCRTGHGDRGEDGRCSADRASARDVTRTRPWPVATPRTMTSTGGPARRTRNDRARIRSCAVSVAAMDRTAGRGRRWRAAGFSRDRRRERARFFLT</sequence>
<evidence type="ECO:0000313" key="3">
    <source>
        <dbReference type="Proteomes" id="UP001500325"/>
    </source>
</evidence>
<dbReference type="Proteomes" id="UP001500325">
    <property type="component" value="Unassembled WGS sequence"/>
</dbReference>
<proteinExistence type="predicted"/>
<dbReference type="EMBL" id="BAABIC010000001">
    <property type="protein sequence ID" value="GAA4674308.1"/>
    <property type="molecule type" value="Genomic_DNA"/>
</dbReference>
<gene>
    <name evidence="2" type="ORF">GCM10023215_02340</name>
</gene>
<feature type="compositionally biased region" description="Basic and acidic residues" evidence="1">
    <location>
        <begin position="222"/>
        <end position="244"/>
    </location>
</feature>